<dbReference type="OrthoDB" id="9766796at2"/>
<proteinExistence type="inferred from homology"/>
<evidence type="ECO:0000259" key="7">
    <source>
        <dbReference type="Pfam" id="PF16901"/>
    </source>
</evidence>
<sequence length="508" mass="55169">MKRDLDGLVDDVFDVLVIGGGIYGASVARDAALRGLSVALVERDDFGALTSHNSLKLIHGGIRYLQQADIGRLLASSRERSFWLRAAPTLITPLRFVIPLYGYAARGPEAFRIAALTYNMLTRGSRQGLVPAAGVIDTIEARALLPDAGPRLRGGGVWHDGQMRDANRVELACLMGAVERGARIANHLEAMDFLMTGDRVEGAVVEDRLSGRSFSVHARLTVNCAGPLVTDLLGRSLRKFSLQPFPKLQRAMNLVIGRRLTGNAAIGVVSRRKADSVVDRGGRMFFLTPWGETTVVGTEHLPFTGDPSDFDFREDEIAAFLDEINGAAPGLGLSREDVRYCYAGLTPATLDDDSGKVRQAKRGNIIDHRASDGVDGLMSVVGVKYTTARLIAERAVHQAMAKLDRPAVASTTGNVPFPALDPLPERYENRASLRARVDTAVDEEMAMRLGDLVFRRSRLGEGGRIADGQIEAIAALMADRLGWNEAKRIEEIDAVAGRLARHEGREPD</sequence>
<dbReference type="EC" id="1.1.5.3" evidence="8"/>
<dbReference type="Pfam" id="PF01266">
    <property type="entry name" value="DAO"/>
    <property type="match status" value="1"/>
</dbReference>
<dbReference type="GO" id="GO:0004368">
    <property type="term" value="F:glycerol-3-phosphate dehydrogenase (quinone) activity"/>
    <property type="evidence" value="ECO:0007669"/>
    <property type="project" value="UniProtKB-EC"/>
</dbReference>
<evidence type="ECO:0000313" key="8">
    <source>
        <dbReference type="EMBL" id="SLN55639.1"/>
    </source>
</evidence>
<evidence type="ECO:0000313" key="9">
    <source>
        <dbReference type="Proteomes" id="UP000193200"/>
    </source>
</evidence>
<dbReference type="Gene3D" id="3.50.50.60">
    <property type="entry name" value="FAD/NAD(P)-binding domain"/>
    <property type="match status" value="1"/>
</dbReference>
<evidence type="ECO:0000256" key="4">
    <source>
        <dbReference type="ARBA" id="ARBA00022827"/>
    </source>
</evidence>
<dbReference type="InterPro" id="IPR000447">
    <property type="entry name" value="G3P_DH_FAD-dep"/>
</dbReference>
<dbReference type="GO" id="GO:0046168">
    <property type="term" value="P:glycerol-3-phosphate catabolic process"/>
    <property type="evidence" value="ECO:0007669"/>
    <property type="project" value="TreeGrafter"/>
</dbReference>
<dbReference type="Gene3D" id="3.30.9.10">
    <property type="entry name" value="D-Amino Acid Oxidase, subunit A, domain 2"/>
    <property type="match status" value="1"/>
</dbReference>
<dbReference type="PANTHER" id="PTHR11985">
    <property type="entry name" value="GLYCEROL-3-PHOSPHATE DEHYDROGENASE"/>
    <property type="match status" value="1"/>
</dbReference>
<dbReference type="AlphaFoldDB" id="A0A1Y5T4E7"/>
<dbReference type="PRINTS" id="PR01001">
    <property type="entry name" value="FADG3PDH"/>
</dbReference>
<dbReference type="PANTHER" id="PTHR11985:SF15">
    <property type="entry name" value="GLYCEROL-3-PHOSPHATE DEHYDROGENASE, MITOCHONDRIAL"/>
    <property type="match status" value="1"/>
</dbReference>
<evidence type="ECO:0000256" key="5">
    <source>
        <dbReference type="ARBA" id="ARBA00023002"/>
    </source>
</evidence>
<dbReference type="InterPro" id="IPR031656">
    <property type="entry name" value="DAO_C"/>
</dbReference>
<reference evidence="8 9" key="1">
    <citation type="submission" date="2017-03" db="EMBL/GenBank/DDBJ databases">
        <authorList>
            <person name="Afonso C.L."/>
            <person name="Miller P.J."/>
            <person name="Scott M.A."/>
            <person name="Spackman E."/>
            <person name="Goraichik I."/>
            <person name="Dimitrov K.M."/>
            <person name="Suarez D.L."/>
            <person name="Swayne D.E."/>
        </authorList>
    </citation>
    <scope>NUCLEOTIDE SEQUENCE [LARGE SCALE GENOMIC DNA]</scope>
    <source>
        <strain evidence="8 9">CECT 7691</strain>
    </source>
</reference>
<comment type="similarity">
    <text evidence="2">Belongs to the FAD-dependent glycerol-3-phosphate dehydrogenase family.</text>
</comment>
<protein>
    <submittedName>
        <fullName evidence="8">Aerobic glycerol-3-phosphate dehydrogenase</fullName>
        <ecNumber evidence="8">1.1.5.3</ecNumber>
    </submittedName>
</protein>
<evidence type="ECO:0000256" key="3">
    <source>
        <dbReference type="ARBA" id="ARBA00022630"/>
    </source>
</evidence>
<keyword evidence="9" id="KW-1185">Reference proteome</keyword>
<dbReference type="RefSeq" id="WP_085883749.1">
    <property type="nucleotide sequence ID" value="NZ_FWFR01000002.1"/>
</dbReference>
<dbReference type="SUPFAM" id="SSF51905">
    <property type="entry name" value="FAD/NAD(P)-binding domain"/>
    <property type="match status" value="1"/>
</dbReference>
<dbReference type="Gene3D" id="1.10.8.870">
    <property type="entry name" value="Alpha-glycerophosphate oxidase, cap domain"/>
    <property type="match status" value="1"/>
</dbReference>
<organism evidence="8 9">
    <name type="scientific">Oceanibacterium hippocampi</name>
    <dbReference type="NCBI Taxonomy" id="745714"/>
    <lineage>
        <taxon>Bacteria</taxon>
        <taxon>Pseudomonadati</taxon>
        <taxon>Pseudomonadota</taxon>
        <taxon>Alphaproteobacteria</taxon>
        <taxon>Sneathiellales</taxon>
        <taxon>Sneathiellaceae</taxon>
        <taxon>Oceanibacterium</taxon>
    </lineage>
</organism>
<accession>A0A1Y5T4E7</accession>
<evidence type="ECO:0000256" key="2">
    <source>
        <dbReference type="ARBA" id="ARBA00007330"/>
    </source>
</evidence>
<keyword evidence="3" id="KW-0285">Flavoprotein</keyword>
<dbReference type="EMBL" id="FWFR01000002">
    <property type="protein sequence ID" value="SLN55639.1"/>
    <property type="molecule type" value="Genomic_DNA"/>
</dbReference>
<dbReference type="InParanoid" id="A0A1Y5T4E7"/>
<dbReference type="InterPro" id="IPR036188">
    <property type="entry name" value="FAD/NAD-bd_sf"/>
</dbReference>
<keyword evidence="4" id="KW-0274">FAD</keyword>
<gene>
    <name evidence="8" type="primary">glpD_2</name>
    <name evidence="8" type="ORF">OCH7691_02387</name>
</gene>
<dbReference type="Pfam" id="PF16901">
    <property type="entry name" value="DAO_C"/>
    <property type="match status" value="1"/>
</dbReference>
<evidence type="ECO:0000256" key="1">
    <source>
        <dbReference type="ARBA" id="ARBA00001974"/>
    </source>
</evidence>
<dbReference type="InterPro" id="IPR006076">
    <property type="entry name" value="FAD-dep_OxRdtase"/>
</dbReference>
<dbReference type="InterPro" id="IPR038299">
    <property type="entry name" value="DAO_C_sf"/>
</dbReference>
<name>A0A1Y5T4E7_9PROT</name>
<feature type="domain" description="Alpha-glycerophosphate oxidase C-terminal" evidence="7">
    <location>
        <begin position="429"/>
        <end position="488"/>
    </location>
</feature>
<keyword evidence="5 8" id="KW-0560">Oxidoreductase</keyword>
<feature type="domain" description="FAD dependent oxidoreductase" evidence="6">
    <location>
        <begin position="14"/>
        <end position="359"/>
    </location>
</feature>
<comment type="cofactor">
    <cofactor evidence="1">
        <name>FAD</name>
        <dbReference type="ChEBI" id="CHEBI:57692"/>
    </cofactor>
</comment>
<dbReference type="Proteomes" id="UP000193200">
    <property type="component" value="Unassembled WGS sequence"/>
</dbReference>
<evidence type="ECO:0000259" key="6">
    <source>
        <dbReference type="Pfam" id="PF01266"/>
    </source>
</evidence>